<dbReference type="InterPro" id="IPR002397">
    <property type="entry name" value="Cyt_P450_B"/>
</dbReference>
<organism evidence="2 3">
    <name type="scientific">Aspergillus pseudoustus</name>
    <dbReference type="NCBI Taxonomy" id="1810923"/>
    <lineage>
        <taxon>Eukaryota</taxon>
        <taxon>Fungi</taxon>
        <taxon>Dikarya</taxon>
        <taxon>Ascomycota</taxon>
        <taxon>Pezizomycotina</taxon>
        <taxon>Eurotiomycetes</taxon>
        <taxon>Eurotiomycetidae</taxon>
        <taxon>Eurotiales</taxon>
        <taxon>Aspergillaceae</taxon>
        <taxon>Aspergillus</taxon>
        <taxon>Aspergillus subgen. Nidulantes</taxon>
    </lineage>
</organism>
<evidence type="ECO:0000313" key="2">
    <source>
        <dbReference type="EMBL" id="KAL2829348.1"/>
    </source>
</evidence>
<keyword evidence="3" id="KW-1185">Reference proteome</keyword>
<dbReference type="InterPro" id="IPR036396">
    <property type="entry name" value="Cyt_P450_sf"/>
</dbReference>
<sequence>MNPALIARTNLVTATTRTLKASAKLAQGAQFTKRTMASSTPATPSFPFTRARAGEPPAEFAELRASCPFSRVKLWDGSEPWLVVKHADVCKVLTDERLSKQRQRHGYPEMSAGGKAAAKNRPTFVDMDAPDHLRQRSMVAKFFTQEHVDSLKPLINETINSVLEKMIANGGDKPIDLVEHFSLPIPSLVIYHILGIPVEDIEYLTKTNAVRSNGSSTAAAAQDANQDLLNYLDKLVDKRATDLKDDLLSTLISEQLNKGHHLERLDVVQIAFLLLVAGNATMVNMINLGVVTLLQYPDQLADLKNDPSLAPSFVEELCRYYTASALATRRVAKVDVVISGREIKAGEGIIASNQSANRDADVFADPHPDTFDLHRKTDSEKNLAYGYGDHRCIAEALARAQLEAVFAVLFQSLPNLKLGISHEEIQWSAPHRDVGILELPVAW</sequence>
<reference evidence="2 3" key="1">
    <citation type="submission" date="2024-07" db="EMBL/GenBank/DDBJ databases">
        <title>Section-level genome sequencing and comparative genomics of Aspergillus sections Usti and Cavernicolus.</title>
        <authorList>
            <consortium name="Lawrence Berkeley National Laboratory"/>
            <person name="Nybo J.L."/>
            <person name="Vesth T.C."/>
            <person name="Theobald S."/>
            <person name="Frisvad J.C."/>
            <person name="Larsen T.O."/>
            <person name="Kjaerboelling I."/>
            <person name="Rothschild-Mancinelli K."/>
            <person name="Lyhne E.K."/>
            <person name="Kogle M.E."/>
            <person name="Barry K."/>
            <person name="Clum A."/>
            <person name="Na H."/>
            <person name="Ledsgaard L."/>
            <person name="Lin J."/>
            <person name="Lipzen A."/>
            <person name="Kuo A."/>
            <person name="Riley R."/>
            <person name="Mondo S."/>
            <person name="Labutti K."/>
            <person name="Haridas S."/>
            <person name="Pangalinan J."/>
            <person name="Salamov A.A."/>
            <person name="Simmons B.A."/>
            <person name="Magnuson J.K."/>
            <person name="Chen J."/>
            <person name="Drula E."/>
            <person name="Henrissat B."/>
            <person name="Wiebenga A."/>
            <person name="Lubbers R.J."/>
            <person name="Gomes A.C."/>
            <person name="Makela M.R."/>
            <person name="Stajich J."/>
            <person name="Grigoriev I.V."/>
            <person name="Mortensen U.H."/>
            <person name="De Vries R.P."/>
            <person name="Baker S.E."/>
            <person name="Andersen M.R."/>
        </authorList>
    </citation>
    <scope>NUCLEOTIDE SEQUENCE [LARGE SCALE GENOMIC DNA]</scope>
    <source>
        <strain evidence="2 3">CBS 123904</strain>
    </source>
</reference>
<comment type="caution">
    <text evidence="2">The sequence shown here is derived from an EMBL/GenBank/DDBJ whole genome shotgun (WGS) entry which is preliminary data.</text>
</comment>
<proteinExistence type="inferred from homology"/>
<evidence type="ECO:0000313" key="3">
    <source>
        <dbReference type="Proteomes" id="UP001610446"/>
    </source>
</evidence>
<accession>A0ABR4IRA7</accession>
<dbReference type="PANTHER" id="PTHR46696:SF6">
    <property type="entry name" value="P450, PUTATIVE (EUROFUNG)-RELATED"/>
    <property type="match status" value="1"/>
</dbReference>
<dbReference type="InterPro" id="IPR001128">
    <property type="entry name" value="Cyt_P450"/>
</dbReference>
<dbReference type="CDD" id="cd11030">
    <property type="entry name" value="CYP105-like"/>
    <property type="match status" value="1"/>
</dbReference>
<comment type="similarity">
    <text evidence="1">Belongs to the cytochrome P450 family.</text>
</comment>
<evidence type="ECO:0000256" key="1">
    <source>
        <dbReference type="ARBA" id="ARBA00010617"/>
    </source>
</evidence>
<dbReference type="PRINTS" id="PR00359">
    <property type="entry name" value="BP450"/>
</dbReference>
<dbReference type="Proteomes" id="UP001610446">
    <property type="component" value="Unassembled WGS sequence"/>
</dbReference>
<name>A0ABR4IRA7_9EURO</name>
<gene>
    <name evidence="2" type="ORF">BJY01DRAFT_227957</name>
</gene>
<dbReference type="Gene3D" id="1.10.630.10">
    <property type="entry name" value="Cytochrome P450"/>
    <property type="match status" value="1"/>
</dbReference>
<dbReference type="Pfam" id="PF00067">
    <property type="entry name" value="p450"/>
    <property type="match status" value="2"/>
</dbReference>
<dbReference type="SUPFAM" id="SSF48264">
    <property type="entry name" value="Cytochrome P450"/>
    <property type="match status" value="1"/>
</dbReference>
<protein>
    <submittedName>
        <fullName evidence="2">Cytochrome P450 55A2</fullName>
    </submittedName>
</protein>
<dbReference type="PANTHER" id="PTHR46696">
    <property type="entry name" value="P450, PUTATIVE (EUROFUNG)-RELATED"/>
    <property type="match status" value="1"/>
</dbReference>
<dbReference type="EMBL" id="JBFXLU010000335">
    <property type="protein sequence ID" value="KAL2829348.1"/>
    <property type="molecule type" value="Genomic_DNA"/>
</dbReference>